<dbReference type="AlphaFoldDB" id="A0A149RR60"/>
<dbReference type="GO" id="GO:0003677">
    <property type="term" value="F:DNA binding"/>
    <property type="evidence" value="ECO:0007669"/>
    <property type="project" value="UniProtKB-KW"/>
</dbReference>
<dbReference type="PROSITE" id="PS50937">
    <property type="entry name" value="HTH_MERR_2"/>
    <property type="match status" value="1"/>
</dbReference>
<keyword evidence="2" id="KW-0238">DNA-binding</keyword>
<dbReference type="Gene3D" id="1.10.1660.10">
    <property type="match status" value="1"/>
</dbReference>
<dbReference type="Pfam" id="PF13411">
    <property type="entry name" value="MerR_1"/>
    <property type="match status" value="1"/>
</dbReference>
<proteinExistence type="predicted"/>
<keyword evidence="1" id="KW-0805">Transcription regulation</keyword>
<dbReference type="PANTHER" id="PTHR30204">
    <property type="entry name" value="REDOX-CYCLING DRUG-SENSING TRANSCRIPTIONAL ACTIVATOR SOXR"/>
    <property type="match status" value="1"/>
</dbReference>
<dbReference type="PRINTS" id="PR00040">
    <property type="entry name" value="HTHMERR"/>
</dbReference>
<dbReference type="PANTHER" id="PTHR30204:SF94">
    <property type="entry name" value="HEAVY METAL-DEPENDENT TRANSCRIPTIONAL REGULATOR HI_0293-RELATED"/>
    <property type="match status" value="1"/>
</dbReference>
<feature type="domain" description="HTH merR-type" evidence="4">
    <location>
        <begin position="3"/>
        <end position="72"/>
    </location>
</feature>
<name>A0A149RR60_9PROT</name>
<dbReference type="InterPro" id="IPR009061">
    <property type="entry name" value="DNA-bd_dom_put_sf"/>
</dbReference>
<feature type="non-terminal residue" evidence="5">
    <location>
        <position position="134"/>
    </location>
</feature>
<dbReference type="SUPFAM" id="SSF46955">
    <property type="entry name" value="Putative DNA-binding domain"/>
    <property type="match status" value="1"/>
</dbReference>
<dbReference type="GO" id="GO:0003700">
    <property type="term" value="F:DNA-binding transcription factor activity"/>
    <property type="evidence" value="ECO:0007669"/>
    <property type="project" value="InterPro"/>
</dbReference>
<dbReference type="EMBL" id="LHZF01000153">
    <property type="protein sequence ID" value="KXV16803.1"/>
    <property type="molecule type" value="Genomic_DNA"/>
</dbReference>
<keyword evidence="3" id="KW-0804">Transcription</keyword>
<dbReference type="RefSeq" id="WP_061507879.1">
    <property type="nucleotide sequence ID" value="NZ_LHZF01000153.1"/>
</dbReference>
<reference evidence="5 6" key="1">
    <citation type="submission" date="2015-06" db="EMBL/GenBank/DDBJ databases">
        <title>Improved classification and identification of acetic acid bacteria using matrix-assisted laser desorption/ionization time-of-flight mass spectrometry; Gluconobacter nephelii and Gluconobacter uchimurae are later heterotypic synonyms of Gluconobacter japonicus and Gluconobacter oxydans, respectively.</title>
        <authorList>
            <person name="Li L."/>
            <person name="Cleenwerck I."/>
            <person name="De Vuyst L."/>
            <person name="Vandamme P."/>
        </authorList>
    </citation>
    <scope>NUCLEOTIDE SEQUENCE [LARGE SCALE GENOMIC DNA]</scope>
    <source>
        <strain evidence="5 6">LMG 1552</strain>
    </source>
</reference>
<dbReference type="SMART" id="SM00422">
    <property type="entry name" value="HTH_MERR"/>
    <property type="match status" value="1"/>
</dbReference>
<protein>
    <submittedName>
        <fullName evidence="5">Transcriptional regulator</fullName>
    </submittedName>
</protein>
<evidence type="ECO:0000313" key="5">
    <source>
        <dbReference type="EMBL" id="KXV16803.1"/>
    </source>
</evidence>
<dbReference type="InterPro" id="IPR000551">
    <property type="entry name" value="MerR-type_HTH_dom"/>
</dbReference>
<dbReference type="InterPro" id="IPR047057">
    <property type="entry name" value="MerR_fam"/>
</dbReference>
<comment type="caution">
    <text evidence="5">The sequence shown here is derived from an EMBL/GenBank/DDBJ whole genome shotgun (WGS) entry which is preliminary data.</text>
</comment>
<dbReference type="Proteomes" id="UP000075526">
    <property type="component" value="Unassembled WGS sequence"/>
</dbReference>
<evidence type="ECO:0000256" key="2">
    <source>
        <dbReference type="ARBA" id="ARBA00023125"/>
    </source>
</evidence>
<evidence type="ECO:0000259" key="4">
    <source>
        <dbReference type="PROSITE" id="PS50937"/>
    </source>
</evidence>
<dbReference type="PATRIC" id="fig|178901.13.peg.3176"/>
<dbReference type="CDD" id="cd04785">
    <property type="entry name" value="HTH_CadR-PbrR-like"/>
    <property type="match status" value="1"/>
</dbReference>
<accession>A0A149RR60</accession>
<evidence type="ECO:0000313" key="6">
    <source>
        <dbReference type="Proteomes" id="UP000075526"/>
    </source>
</evidence>
<gene>
    <name evidence="5" type="ORF">AD933_05360</name>
</gene>
<sequence>MVAITIGKLASETGVHLETVRYYERIGLIPAPRRARNGYRHYRAEDVRRLSFVRRARDLGFDIEEIRTLLALAEPGLPSCDEVRTLAIAHLGDIQSKISDLQRLASLLTTSIEQCRESEALTCPVLDAEISQKG</sequence>
<dbReference type="PROSITE" id="PS00552">
    <property type="entry name" value="HTH_MERR_1"/>
    <property type="match status" value="1"/>
</dbReference>
<evidence type="ECO:0000256" key="1">
    <source>
        <dbReference type="ARBA" id="ARBA00023015"/>
    </source>
</evidence>
<evidence type="ECO:0000256" key="3">
    <source>
        <dbReference type="ARBA" id="ARBA00023163"/>
    </source>
</evidence>
<organism evidence="5 6">
    <name type="scientific">Acetobacter malorum</name>
    <dbReference type="NCBI Taxonomy" id="178901"/>
    <lineage>
        <taxon>Bacteria</taxon>
        <taxon>Pseudomonadati</taxon>
        <taxon>Pseudomonadota</taxon>
        <taxon>Alphaproteobacteria</taxon>
        <taxon>Acetobacterales</taxon>
        <taxon>Acetobacteraceae</taxon>
        <taxon>Acetobacter</taxon>
    </lineage>
</organism>